<dbReference type="SUPFAM" id="SSF110997">
    <property type="entry name" value="Sporulation related repeat"/>
    <property type="match status" value="1"/>
</dbReference>
<keyword evidence="3" id="KW-1185">Reference proteome</keyword>
<accession>A0A1M4THZ0</accession>
<dbReference type="AlphaFoldDB" id="A0A1M4THZ0"/>
<name>A0A1M4THZ0_VIBGA</name>
<evidence type="ECO:0000313" key="2">
    <source>
        <dbReference type="EMBL" id="SHE43897.1"/>
    </source>
</evidence>
<reference evidence="3" key="1">
    <citation type="submission" date="2016-11" db="EMBL/GenBank/DDBJ databases">
        <authorList>
            <person name="Varghese N."/>
            <person name="Submissions S."/>
        </authorList>
    </citation>
    <scope>NUCLEOTIDE SEQUENCE [LARGE SCALE GENOMIC DNA]</scope>
    <source>
        <strain evidence="3">DSM 21264</strain>
    </source>
</reference>
<dbReference type="PROSITE" id="PS51724">
    <property type="entry name" value="SPOR"/>
    <property type="match status" value="1"/>
</dbReference>
<dbReference type="GO" id="GO:0042834">
    <property type="term" value="F:peptidoglycan binding"/>
    <property type="evidence" value="ECO:0007669"/>
    <property type="project" value="InterPro"/>
</dbReference>
<feature type="domain" description="SPOR" evidence="1">
    <location>
        <begin position="59"/>
        <end position="137"/>
    </location>
</feature>
<gene>
    <name evidence="2" type="ORF">SAMN02745781_00319</name>
</gene>
<dbReference type="Pfam" id="PF05036">
    <property type="entry name" value="SPOR"/>
    <property type="match status" value="1"/>
</dbReference>
<dbReference type="InterPro" id="IPR007730">
    <property type="entry name" value="SPOR-like_dom"/>
</dbReference>
<dbReference type="EMBL" id="FQUH01000001">
    <property type="protein sequence ID" value="SHE43897.1"/>
    <property type="molecule type" value="Genomic_DNA"/>
</dbReference>
<evidence type="ECO:0000313" key="3">
    <source>
        <dbReference type="Proteomes" id="UP000184159"/>
    </source>
</evidence>
<dbReference type="InterPro" id="IPR036680">
    <property type="entry name" value="SPOR-like_sf"/>
</dbReference>
<proteinExistence type="predicted"/>
<protein>
    <submittedName>
        <fullName evidence="2">Sporulation related domain-containing protein</fullName>
    </submittedName>
</protein>
<dbReference type="Gene3D" id="3.30.70.1070">
    <property type="entry name" value="Sporulation related repeat"/>
    <property type="match status" value="1"/>
</dbReference>
<dbReference type="RefSeq" id="WP_072954716.1">
    <property type="nucleotide sequence ID" value="NZ_FQUH01000001.1"/>
</dbReference>
<dbReference type="Proteomes" id="UP000184159">
    <property type="component" value="Unassembled WGS sequence"/>
</dbReference>
<evidence type="ECO:0000259" key="1">
    <source>
        <dbReference type="PROSITE" id="PS51724"/>
    </source>
</evidence>
<organism evidence="2 3">
    <name type="scientific">Vibrio gazogenes DSM 21264 = NBRC 103151</name>
    <dbReference type="NCBI Taxonomy" id="1123492"/>
    <lineage>
        <taxon>Bacteria</taxon>
        <taxon>Pseudomonadati</taxon>
        <taxon>Pseudomonadota</taxon>
        <taxon>Gammaproteobacteria</taxon>
        <taxon>Vibrionales</taxon>
        <taxon>Vibrionaceae</taxon>
        <taxon>Vibrio</taxon>
    </lineage>
</organism>
<sequence>MYKLIFTLVTLILVGVGLSLSLPKLTPSGQQQGFPSVNIDQTSESSPILIRDFYLTPPLPEDAKFTLQLGMYPQLPQAQSFAKTLPVGNHYRIVKTTDNQRFWYLVLEGSYPSQEKAALAQQDLKADQISSSLKLLPKQLKEK</sequence>